<dbReference type="SUPFAM" id="SSF52540">
    <property type="entry name" value="P-loop containing nucleoside triphosphate hydrolases"/>
    <property type="match status" value="1"/>
</dbReference>
<dbReference type="InterPro" id="IPR046834">
    <property type="entry name" value="ABC_ATPase_C"/>
</dbReference>
<dbReference type="InterPro" id="IPR027417">
    <property type="entry name" value="P-loop_NTPase"/>
</dbReference>
<dbReference type="EMBL" id="RCHR01000003">
    <property type="protein sequence ID" value="RLL44955.1"/>
    <property type="molecule type" value="Genomic_DNA"/>
</dbReference>
<protein>
    <submittedName>
        <fullName evidence="4">ATPase</fullName>
    </submittedName>
</protein>
<feature type="domain" description="ATPase of the ABC class C-terminal" evidence="1">
    <location>
        <begin position="165"/>
        <end position="447"/>
    </location>
</feature>
<dbReference type="OrthoDB" id="9809999at2"/>
<gene>
    <name evidence="4" type="ORF">D8M04_08760</name>
</gene>
<accession>A0A498DHI9</accession>
<dbReference type="Pfam" id="PF20446">
    <property type="entry name" value="ABC_N"/>
    <property type="match status" value="1"/>
</dbReference>
<dbReference type="Proteomes" id="UP000270219">
    <property type="component" value="Unassembled WGS sequence"/>
</dbReference>
<dbReference type="InterPro" id="IPR046833">
    <property type="entry name" value="ABC_N"/>
</dbReference>
<name>A0A498DHI9_9BACI</name>
<reference evidence="4 5" key="1">
    <citation type="submission" date="2018-10" db="EMBL/GenBank/DDBJ databases">
        <title>Oceanobacillus sp. YLB-02 draft genome.</title>
        <authorList>
            <person name="Yu L."/>
        </authorList>
    </citation>
    <scope>NUCLEOTIDE SEQUENCE [LARGE SCALE GENOMIC DNA]</scope>
    <source>
        <strain evidence="4 5">YLB-02</strain>
    </source>
</reference>
<dbReference type="InterPro" id="IPR049069">
    <property type="entry name" value="MRB1590-like_C"/>
</dbReference>
<dbReference type="AlphaFoldDB" id="A0A498DHI9"/>
<evidence type="ECO:0000259" key="1">
    <source>
        <dbReference type="Pfam" id="PF09818"/>
    </source>
</evidence>
<dbReference type="Pfam" id="PF09818">
    <property type="entry name" value="ABC_ATPase"/>
    <property type="match status" value="1"/>
</dbReference>
<dbReference type="InterPro" id="IPR019195">
    <property type="entry name" value="ABC_ATPase_put"/>
</dbReference>
<keyword evidence="5" id="KW-1185">Reference proteome</keyword>
<dbReference type="RefSeq" id="WP_121522545.1">
    <property type="nucleotide sequence ID" value="NZ_RCHR01000003.1"/>
</dbReference>
<evidence type="ECO:0000313" key="5">
    <source>
        <dbReference type="Proteomes" id="UP000270219"/>
    </source>
</evidence>
<evidence type="ECO:0000259" key="3">
    <source>
        <dbReference type="Pfam" id="PF21117"/>
    </source>
</evidence>
<feature type="domain" description="ATPase of the ABC class N-terminal" evidence="2">
    <location>
        <begin position="1"/>
        <end position="161"/>
    </location>
</feature>
<proteinExistence type="predicted"/>
<comment type="caution">
    <text evidence="4">The sequence shown here is derived from an EMBL/GenBank/DDBJ whole genome shotgun (WGS) entry which is preliminary data.</text>
</comment>
<organism evidence="4 5">
    <name type="scientific">Oceanobacillus piezotolerans</name>
    <dbReference type="NCBI Taxonomy" id="2448030"/>
    <lineage>
        <taxon>Bacteria</taxon>
        <taxon>Bacillati</taxon>
        <taxon>Bacillota</taxon>
        <taxon>Bacilli</taxon>
        <taxon>Bacillales</taxon>
        <taxon>Bacillaceae</taxon>
        <taxon>Oceanobacillus</taxon>
    </lineage>
</organism>
<feature type="domain" description="MRB1590-like C-terminal" evidence="3">
    <location>
        <begin position="463"/>
        <end position="564"/>
    </location>
</feature>
<dbReference type="PANTHER" id="PTHR38149">
    <property type="entry name" value="ATPASE"/>
    <property type="match status" value="1"/>
</dbReference>
<evidence type="ECO:0000313" key="4">
    <source>
        <dbReference type="EMBL" id="RLL44955.1"/>
    </source>
</evidence>
<sequence>MKELLKRLKAIDNKGYKAYKSIQGTYFFSTFTLMIDYVQGDPFATPSRLRISIPDTKRIVQSHWLETKPRKIAVEDAFARIIGKAIEESRISIKGSGKSGMVFFDTPHQEILERTAVQIEKHQIVVCLSVGLPANGRRINGREAEQLFLQVIPRILKESVFKVKDKELEEAIMLADQQAMIRQEMRNNNWIAFIANGSILPRESGVSDRPLKDAVPFQSPEENEVSISIPHQSAPLKGMAIKKGITLIVGGGFHGKSTLLQAIERGAYPHVAGDGREFVLTDPDAVKIRAEDGRKITGVNISPFITHLPHQKDTRFFTTPNASGSTSQAANVMEALEIGATTLLIDEDTSATNFMIRDYRMQQLVEKEKEPIMPFINKVEQLRDQLDVSTILVMGGSGDYFDVADSVIMMDEYVPKNVTKRAKSIMGKYPLEREMLGDDNFGKVTHRLLNQHSLQTHKGKKSKTQAKGLNTILMGKVEISFSYTEQLVDTSQTRMIAEIIQYLDRTRGLTNKTIHDLLKEIEIKLDKEGLASFTLYKEQHPGDLARPRKHEIAAVLNRMRTLSVTIQ</sequence>
<dbReference type="Pfam" id="PF21117">
    <property type="entry name" value="MRB1590_C"/>
    <property type="match status" value="1"/>
</dbReference>
<dbReference type="PANTHER" id="PTHR38149:SF1">
    <property type="entry name" value="ATPASE"/>
    <property type="match status" value="1"/>
</dbReference>
<evidence type="ECO:0000259" key="2">
    <source>
        <dbReference type="Pfam" id="PF20446"/>
    </source>
</evidence>